<dbReference type="InterPro" id="IPR028051">
    <property type="entry name" value="CheX-like_dom"/>
</dbReference>
<dbReference type="CDD" id="cd17906">
    <property type="entry name" value="CheX"/>
    <property type="match status" value="1"/>
</dbReference>
<organism evidence="3 4">
    <name type="scientific">Sediminibacillus albus</name>
    <dbReference type="NCBI Taxonomy" id="407036"/>
    <lineage>
        <taxon>Bacteria</taxon>
        <taxon>Bacillati</taxon>
        <taxon>Bacillota</taxon>
        <taxon>Bacilli</taxon>
        <taxon>Bacillales</taxon>
        <taxon>Bacillaceae</taxon>
        <taxon>Sediminibacillus</taxon>
    </lineage>
</organism>
<dbReference type="InterPro" id="IPR038756">
    <property type="entry name" value="CheX-like"/>
</dbReference>
<dbReference type="OrthoDB" id="9788100at2"/>
<dbReference type="AlphaFoldDB" id="A0A1G8YUG6"/>
<accession>A0A1G8YUG6</accession>
<feature type="domain" description="Chemotaxis phosphatase CheX-like" evidence="2">
    <location>
        <begin position="49"/>
        <end position="133"/>
    </location>
</feature>
<keyword evidence="4" id="KW-1185">Reference proteome</keyword>
<name>A0A1G8YUG6_9BACI</name>
<dbReference type="SUPFAM" id="SSF103039">
    <property type="entry name" value="CheC-like"/>
    <property type="match status" value="1"/>
</dbReference>
<dbReference type="GO" id="GO:0006935">
    <property type="term" value="P:chemotaxis"/>
    <property type="evidence" value="ECO:0007669"/>
    <property type="project" value="UniProtKB-KW"/>
</dbReference>
<dbReference type="Gene3D" id="3.40.1550.10">
    <property type="entry name" value="CheC-like"/>
    <property type="match status" value="1"/>
</dbReference>
<dbReference type="PANTHER" id="PTHR39452:SF1">
    <property type="entry name" value="CHEY-P PHOSPHATASE CHEX"/>
    <property type="match status" value="1"/>
</dbReference>
<gene>
    <name evidence="3" type="ORF">SAMN05216243_1839</name>
</gene>
<dbReference type="Pfam" id="PF13690">
    <property type="entry name" value="CheX"/>
    <property type="match status" value="1"/>
</dbReference>
<proteinExistence type="predicted"/>
<sequence length="161" mass="17515">MLKILQSKENLIVKELYNETLKSIKTVIPMEPDVGKARVFQDSLTVPFGVLIELTGDVQGTLVLKGEEGLFGSIGEAMFGMPLDGEMLLSFSGELGNMIAGSISTSIYSKGFQTDIKSPMVTEKDGTVIEDFQQAIQVELTYQSIGDMEIFLLLNNNKVGG</sequence>
<reference evidence="3 4" key="1">
    <citation type="submission" date="2016-10" db="EMBL/GenBank/DDBJ databases">
        <authorList>
            <person name="de Groot N.N."/>
        </authorList>
    </citation>
    <scope>NUCLEOTIDE SEQUENCE [LARGE SCALE GENOMIC DNA]</scope>
    <source>
        <strain evidence="3 4">CGMCC 1.6502</strain>
    </source>
</reference>
<protein>
    <submittedName>
        <fullName evidence="3">Chemotaxis protein CheX</fullName>
    </submittedName>
</protein>
<dbReference type="PANTHER" id="PTHR39452">
    <property type="entry name" value="CHEY-P PHOSPHATASE CHEX"/>
    <property type="match status" value="1"/>
</dbReference>
<dbReference type="EMBL" id="FNFL01000002">
    <property type="protein sequence ID" value="SDK06502.1"/>
    <property type="molecule type" value="Genomic_DNA"/>
</dbReference>
<evidence type="ECO:0000313" key="3">
    <source>
        <dbReference type="EMBL" id="SDK06502.1"/>
    </source>
</evidence>
<dbReference type="InterPro" id="IPR028976">
    <property type="entry name" value="CheC-like_sf"/>
</dbReference>
<evidence type="ECO:0000259" key="2">
    <source>
        <dbReference type="Pfam" id="PF13690"/>
    </source>
</evidence>
<evidence type="ECO:0000313" key="4">
    <source>
        <dbReference type="Proteomes" id="UP000198694"/>
    </source>
</evidence>
<dbReference type="Proteomes" id="UP000198694">
    <property type="component" value="Unassembled WGS sequence"/>
</dbReference>
<dbReference type="STRING" id="407036.SAMN05216243_1839"/>
<keyword evidence="1" id="KW-0145">Chemotaxis</keyword>
<evidence type="ECO:0000256" key="1">
    <source>
        <dbReference type="ARBA" id="ARBA00022500"/>
    </source>
</evidence>